<feature type="region of interest" description="Disordered" evidence="1">
    <location>
        <begin position="1"/>
        <end position="38"/>
    </location>
</feature>
<dbReference type="EMBL" id="HQ005916">
    <property type="protein sequence ID" value="ADV40212.1"/>
    <property type="molecule type" value="mRNA"/>
</dbReference>
<reference evidence="2" key="1">
    <citation type="submission" date="2010-07" db="EMBL/GenBank/DDBJ databases">
        <title>Identification of Proteins Involved in Black Widow Spider Wrapping Silk Fibers.</title>
        <authorList>
            <person name="Nguyen A."/>
            <person name="Verduzco A."/>
            <person name="Vierra C."/>
        </authorList>
    </citation>
    <scope>NUCLEOTIDE SEQUENCE</scope>
</reference>
<accession>E7D1G8</accession>
<evidence type="ECO:0000313" key="2">
    <source>
        <dbReference type="EMBL" id="ADV40212.1"/>
    </source>
</evidence>
<proteinExistence type="evidence at transcript level"/>
<protein>
    <submittedName>
        <fullName evidence="2">Uncharacterized protein</fullName>
    </submittedName>
</protein>
<name>E7D1G8_LATHE</name>
<feature type="non-terminal residue" evidence="2">
    <location>
        <position position="46"/>
    </location>
</feature>
<evidence type="ECO:0000256" key="1">
    <source>
        <dbReference type="SAM" id="MobiDB-lite"/>
    </source>
</evidence>
<feature type="compositionally biased region" description="Polar residues" evidence="1">
    <location>
        <begin position="22"/>
        <end position="36"/>
    </location>
</feature>
<dbReference type="AlphaFoldDB" id="E7D1G8"/>
<sequence>MVITPRSNADPDGAGAPRRTESNSPNPFKESQTAQANHDKLCICHL</sequence>
<organism evidence="2">
    <name type="scientific">Latrodectus hesperus</name>
    <name type="common">Western black widow spider</name>
    <dbReference type="NCBI Taxonomy" id="256737"/>
    <lineage>
        <taxon>Eukaryota</taxon>
        <taxon>Metazoa</taxon>
        <taxon>Ecdysozoa</taxon>
        <taxon>Arthropoda</taxon>
        <taxon>Chelicerata</taxon>
        <taxon>Arachnida</taxon>
        <taxon>Araneae</taxon>
        <taxon>Araneomorphae</taxon>
        <taxon>Entelegynae</taxon>
        <taxon>Araneoidea</taxon>
        <taxon>Theridiidae</taxon>
        <taxon>Latrodectus</taxon>
    </lineage>
</organism>